<gene>
    <name evidence="10" type="ORF">E6C60_2628</name>
</gene>
<dbReference type="SUPFAM" id="SSF58104">
    <property type="entry name" value="Methyl-accepting chemotaxis protein (MCP) signaling domain"/>
    <property type="match status" value="1"/>
</dbReference>
<keyword evidence="4 6" id="KW-0807">Transducer</keyword>
<sequence length="567" mass="61786">MKIKTKLLLSSSIVGAVTVAMILFAFWNAKSTEERYKALIHEGHTVMYNLSQMQWLLAGIANDERGFLLTGDESFVQAMKLKQQHFLELSADTRLRTRLPEDMNVIDEIDQGFQRYQAAILEVLEKGGLSSPGAAPPAFAQYESAFEAERDIRKAFTPLVDQFKERKEAEMEQHMADISSANLLRNEAMLVAGLIAIIYYMIQSRVLIASIKPLIRMKSELEDISRGGGDLVSRLEVRSRDEIGEVARAYNALLDSFRSMVLNIKDSATQIAATSDQLFAGSSEIRDASRHTSSIMERLADGTSHQLEVSEASMGSLTDMAAGIGVIHHAAAHTSEVSSDAQVLSSEGEEAVKRTLQQMEEIRGRTNLSAEAVKELGSKAELIGLMGETINSLSSQTGLLALNASIEAARAGEQGAGFAVVASQVRKLAEQSNASSAEINRFVEEITKDIHTLEHAMEEEVLTVTRGIQAAQGAAEAFQSIDQSIVRLNNQIQDIQQSCAQLSRQADAMMHGIESMLESNRHAAAGTQSVSAAAAQQLASIEEMAQSVESLNEMSVSLEREMSGFKV</sequence>
<dbReference type="Gene3D" id="1.10.287.950">
    <property type="entry name" value="Methyl-accepting chemotaxis protein"/>
    <property type="match status" value="1"/>
</dbReference>
<feature type="domain" description="HAMP" evidence="9">
    <location>
        <begin position="208"/>
        <end position="262"/>
    </location>
</feature>
<dbReference type="RefSeq" id="WP_138226231.1">
    <property type="nucleotide sequence ID" value="NZ_CP040396.1"/>
</dbReference>
<dbReference type="PANTHER" id="PTHR32089:SF112">
    <property type="entry name" value="LYSOZYME-LIKE PROTEIN-RELATED"/>
    <property type="match status" value="1"/>
</dbReference>
<dbReference type="InterPro" id="IPR004090">
    <property type="entry name" value="Chemotax_Me-accpt_rcpt"/>
</dbReference>
<evidence type="ECO:0000256" key="2">
    <source>
        <dbReference type="ARBA" id="ARBA00022475"/>
    </source>
</evidence>
<feature type="transmembrane region" description="Helical" evidence="7">
    <location>
        <begin position="7"/>
        <end position="27"/>
    </location>
</feature>
<dbReference type="Pfam" id="PF05227">
    <property type="entry name" value="CHASE3"/>
    <property type="match status" value="1"/>
</dbReference>
<dbReference type="SMART" id="SM00283">
    <property type="entry name" value="MA"/>
    <property type="match status" value="1"/>
</dbReference>
<name>A0A4P8XNN7_9BACL</name>
<dbReference type="Proteomes" id="UP000300879">
    <property type="component" value="Chromosome"/>
</dbReference>
<dbReference type="GO" id="GO:0004888">
    <property type="term" value="F:transmembrane signaling receptor activity"/>
    <property type="evidence" value="ECO:0007669"/>
    <property type="project" value="InterPro"/>
</dbReference>
<keyword evidence="7" id="KW-0812">Transmembrane</keyword>
<accession>A0A4P8XNN7</accession>
<dbReference type="PROSITE" id="PS50885">
    <property type="entry name" value="HAMP"/>
    <property type="match status" value="1"/>
</dbReference>
<evidence type="ECO:0000256" key="5">
    <source>
        <dbReference type="ARBA" id="ARBA00029447"/>
    </source>
</evidence>
<dbReference type="GO" id="GO:0007165">
    <property type="term" value="P:signal transduction"/>
    <property type="evidence" value="ECO:0007669"/>
    <property type="project" value="UniProtKB-KW"/>
</dbReference>
<dbReference type="AlphaFoldDB" id="A0A4P8XNN7"/>
<keyword evidence="3 7" id="KW-0472">Membrane</keyword>
<dbReference type="PANTHER" id="PTHR32089">
    <property type="entry name" value="METHYL-ACCEPTING CHEMOTAXIS PROTEIN MCPB"/>
    <property type="match status" value="1"/>
</dbReference>
<protein>
    <submittedName>
        <fullName evidence="10">Methyl-accepting chemotaxis sensory transducer</fullName>
    </submittedName>
</protein>
<evidence type="ECO:0000256" key="1">
    <source>
        <dbReference type="ARBA" id="ARBA00004236"/>
    </source>
</evidence>
<reference evidence="10 11" key="1">
    <citation type="submission" date="2019-05" db="EMBL/GenBank/DDBJ databases">
        <authorList>
            <person name="Chen C."/>
        </authorList>
    </citation>
    <scope>NUCLEOTIDE SEQUENCE [LARGE SCALE GENOMIC DNA]</scope>
    <source>
        <strain evidence="10 11">HB172198</strain>
    </source>
</reference>
<dbReference type="PROSITE" id="PS50111">
    <property type="entry name" value="CHEMOTAXIS_TRANSDUC_2"/>
    <property type="match status" value="1"/>
</dbReference>
<evidence type="ECO:0000313" key="11">
    <source>
        <dbReference type="Proteomes" id="UP000300879"/>
    </source>
</evidence>
<keyword evidence="2" id="KW-1003">Cell membrane</keyword>
<proteinExistence type="inferred from homology"/>
<evidence type="ECO:0000256" key="6">
    <source>
        <dbReference type="PROSITE-ProRule" id="PRU00284"/>
    </source>
</evidence>
<comment type="subcellular location">
    <subcellularLocation>
        <location evidence="1">Cell membrane</location>
    </subcellularLocation>
</comment>
<evidence type="ECO:0000259" key="9">
    <source>
        <dbReference type="PROSITE" id="PS50885"/>
    </source>
</evidence>
<dbReference type="CDD" id="cd06225">
    <property type="entry name" value="HAMP"/>
    <property type="match status" value="1"/>
</dbReference>
<evidence type="ECO:0000256" key="7">
    <source>
        <dbReference type="SAM" id="Phobius"/>
    </source>
</evidence>
<dbReference type="InterPro" id="IPR003660">
    <property type="entry name" value="HAMP_dom"/>
</dbReference>
<dbReference type="SMART" id="SM00304">
    <property type="entry name" value="HAMP"/>
    <property type="match status" value="1"/>
</dbReference>
<dbReference type="OrthoDB" id="107771at2"/>
<dbReference type="InterPro" id="IPR004089">
    <property type="entry name" value="MCPsignal_dom"/>
</dbReference>
<comment type="similarity">
    <text evidence="5">Belongs to the methyl-accepting chemotaxis (MCP) protein family.</text>
</comment>
<dbReference type="Pfam" id="PF00672">
    <property type="entry name" value="HAMP"/>
    <property type="match status" value="1"/>
</dbReference>
<dbReference type="KEGG" id="palo:E6C60_2628"/>
<organism evidence="10 11">
    <name type="scientific">Paenibacillus algicola</name>
    <dbReference type="NCBI Taxonomy" id="2565926"/>
    <lineage>
        <taxon>Bacteria</taxon>
        <taxon>Bacillati</taxon>
        <taxon>Bacillota</taxon>
        <taxon>Bacilli</taxon>
        <taxon>Bacillales</taxon>
        <taxon>Paenibacillaceae</taxon>
        <taxon>Paenibacillus</taxon>
    </lineage>
</organism>
<keyword evidence="11" id="KW-1185">Reference proteome</keyword>
<dbReference type="PRINTS" id="PR00260">
    <property type="entry name" value="CHEMTRNSDUCR"/>
</dbReference>
<evidence type="ECO:0000259" key="8">
    <source>
        <dbReference type="PROSITE" id="PS50111"/>
    </source>
</evidence>
<dbReference type="Pfam" id="PF00015">
    <property type="entry name" value="MCPsignal"/>
    <property type="match status" value="1"/>
</dbReference>
<keyword evidence="7" id="KW-1133">Transmembrane helix</keyword>
<dbReference type="GO" id="GO:0005886">
    <property type="term" value="C:plasma membrane"/>
    <property type="evidence" value="ECO:0007669"/>
    <property type="project" value="UniProtKB-SubCell"/>
</dbReference>
<dbReference type="EMBL" id="CP040396">
    <property type="protein sequence ID" value="QCT03340.1"/>
    <property type="molecule type" value="Genomic_DNA"/>
</dbReference>
<feature type="domain" description="Methyl-accepting transducer" evidence="8">
    <location>
        <begin position="281"/>
        <end position="552"/>
    </location>
</feature>
<evidence type="ECO:0000256" key="3">
    <source>
        <dbReference type="ARBA" id="ARBA00023136"/>
    </source>
</evidence>
<dbReference type="GO" id="GO:0006935">
    <property type="term" value="P:chemotaxis"/>
    <property type="evidence" value="ECO:0007669"/>
    <property type="project" value="InterPro"/>
</dbReference>
<evidence type="ECO:0000256" key="4">
    <source>
        <dbReference type="ARBA" id="ARBA00023224"/>
    </source>
</evidence>
<dbReference type="InterPro" id="IPR007891">
    <property type="entry name" value="CHASE3"/>
</dbReference>
<evidence type="ECO:0000313" key="10">
    <source>
        <dbReference type="EMBL" id="QCT03340.1"/>
    </source>
</evidence>